<dbReference type="GO" id="GO:0008270">
    <property type="term" value="F:zinc ion binding"/>
    <property type="evidence" value="ECO:0007669"/>
    <property type="project" value="InterPro"/>
</dbReference>
<evidence type="ECO:0000313" key="2">
    <source>
        <dbReference type="EMBL" id="TYJ97459.1"/>
    </source>
</evidence>
<dbReference type="Gene3D" id="4.10.60.10">
    <property type="entry name" value="Zinc finger, CCHC-type"/>
    <property type="match status" value="1"/>
</dbReference>
<dbReference type="Proteomes" id="UP000321393">
    <property type="component" value="Unassembled WGS sequence"/>
</dbReference>
<gene>
    <name evidence="2" type="ORF">E5676_scaffold598G00150</name>
    <name evidence="1" type="ORF">E6C27_scaffold38G002040</name>
</gene>
<organism evidence="1 3">
    <name type="scientific">Cucumis melo var. makuwa</name>
    <name type="common">Oriental melon</name>
    <dbReference type="NCBI Taxonomy" id="1194695"/>
    <lineage>
        <taxon>Eukaryota</taxon>
        <taxon>Viridiplantae</taxon>
        <taxon>Streptophyta</taxon>
        <taxon>Embryophyta</taxon>
        <taxon>Tracheophyta</taxon>
        <taxon>Spermatophyta</taxon>
        <taxon>Magnoliopsida</taxon>
        <taxon>eudicotyledons</taxon>
        <taxon>Gunneridae</taxon>
        <taxon>Pentapetalae</taxon>
        <taxon>rosids</taxon>
        <taxon>fabids</taxon>
        <taxon>Cucurbitales</taxon>
        <taxon>Cucurbitaceae</taxon>
        <taxon>Benincaseae</taxon>
        <taxon>Cucumis</taxon>
    </lineage>
</organism>
<name>A0A5A7VPJ5_CUCMM</name>
<reference evidence="3 4" key="1">
    <citation type="submission" date="2019-08" db="EMBL/GenBank/DDBJ databases">
        <title>Draft genome sequences of two oriental melons (Cucumis melo L. var makuwa).</title>
        <authorList>
            <person name="Kwon S.-Y."/>
        </authorList>
    </citation>
    <scope>NUCLEOTIDE SEQUENCE [LARGE SCALE GENOMIC DNA]</scope>
    <source>
        <strain evidence="4">cv. Chang Bougi</strain>
        <strain evidence="3">cv. SW 3</strain>
        <tissue evidence="1">Leaf</tissue>
    </source>
</reference>
<protein>
    <submittedName>
        <fullName evidence="1">Gag/pol protein</fullName>
    </submittedName>
</protein>
<evidence type="ECO:0000313" key="4">
    <source>
        <dbReference type="Proteomes" id="UP000321947"/>
    </source>
</evidence>
<dbReference type="EMBL" id="SSTE01000699">
    <property type="protein sequence ID" value="KAA0067139.1"/>
    <property type="molecule type" value="Genomic_DNA"/>
</dbReference>
<dbReference type="InterPro" id="IPR036875">
    <property type="entry name" value="Znf_CCHC_sf"/>
</dbReference>
<dbReference type="GO" id="GO:0003676">
    <property type="term" value="F:nucleic acid binding"/>
    <property type="evidence" value="ECO:0007669"/>
    <property type="project" value="InterPro"/>
</dbReference>
<proteinExistence type="predicted"/>
<accession>A0A5A7VPJ5</accession>
<dbReference type="EMBL" id="SSTD01018855">
    <property type="protein sequence ID" value="TYJ97459.1"/>
    <property type="molecule type" value="Genomic_DNA"/>
</dbReference>
<comment type="caution">
    <text evidence="1">The sequence shown here is derived from an EMBL/GenBank/DDBJ whole genome shotgun (WGS) entry which is preliminary data.</text>
</comment>
<dbReference type="AlphaFoldDB" id="A0A5A7VPJ5"/>
<dbReference type="SUPFAM" id="SSF57756">
    <property type="entry name" value="Retrovirus zinc finger-like domains"/>
    <property type="match status" value="1"/>
</dbReference>
<dbReference type="Proteomes" id="UP000321947">
    <property type="component" value="Unassembled WGS sequence"/>
</dbReference>
<evidence type="ECO:0000313" key="3">
    <source>
        <dbReference type="Proteomes" id="UP000321393"/>
    </source>
</evidence>
<sequence length="74" mass="8582">MKKKRKGKITPKNSTGKKVVKDKCYHYNEDGHWLRNCPKYLAEKKPKKEVQGSSSKFRTKEVISIEAVGDLKLF</sequence>
<dbReference type="OrthoDB" id="1932206at2759"/>
<evidence type="ECO:0000313" key="1">
    <source>
        <dbReference type="EMBL" id="KAA0067139.1"/>
    </source>
</evidence>